<dbReference type="PRINTS" id="PR00359">
    <property type="entry name" value="BP450"/>
</dbReference>
<evidence type="ECO:0000313" key="3">
    <source>
        <dbReference type="EMBL" id="MDF8335283.1"/>
    </source>
</evidence>
<comment type="similarity">
    <text evidence="1 2">Belongs to the cytochrome P450 family.</text>
</comment>
<evidence type="ECO:0000313" key="4">
    <source>
        <dbReference type="Proteomes" id="UP001222770"/>
    </source>
</evidence>
<evidence type="ECO:0000256" key="1">
    <source>
        <dbReference type="ARBA" id="ARBA00010617"/>
    </source>
</evidence>
<dbReference type="Gene3D" id="1.10.630.10">
    <property type="entry name" value="Cytochrome P450"/>
    <property type="match status" value="1"/>
</dbReference>
<dbReference type="Pfam" id="PF00067">
    <property type="entry name" value="p450"/>
    <property type="match status" value="1"/>
</dbReference>
<dbReference type="InterPro" id="IPR036396">
    <property type="entry name" value="Cyt_P450_sf"/>
</dbReference>
<proteinExistence type="inferred from homology"/>
<reference evidence="3 4" key="1">
    <citation type="submission" date="2023-03" db="EMBL/GenBank/DDBJ databases">
        <title>Novosphingobium cyanobacteriorum sp. nov., isolated from a eutrophic reservoir during the Microcystis bloom period.</title>
        <authorList>
            <person name="Kang M."/>
            <person name="Le V."/>
            <person name="Ko S.-R."/>
            <person name="Lee S.-A."/>
            <person name="Ahn C.-Y."/>
        </authorList>
    </citation>
    <scope>NUCLEOTIDE SEQUENCE [LARGE SCALE GENOMIC DNA]</scope>
    <source>
        <strain evidence="3 4">HBC54</strain>
    </source>
</reference>
<dbReference type="PANTHER" id="PTHR46696:SF6">
    <property type="entry name" value="P450, PUTATIVE (EUROFUNG)-RELATED"/>
    <property type="match status" value="1"/>
</dbReference>
<keyword evidence="2" id="KW-0408">Iron</keyword>
<dbReference type="InterPro" id="IPR002397">
    <property type="entry name" value="Cyt_P450_B"/>
</dbReference>
<dbReference type="RefSeq" id="WP_277280242.1">
    <property type="nucleotide sequence ID" value="NZ_JAROCY010000024.1"/>
</dbReference>
<dbReference type="PANTHER" id="PTHR46696">
    <property type="entry name" value="P450, PUTATIVE (EUROFUNG)-RELATED"/>
    <property type="match status" value="1"/>
</dbReference>
<accession>A0ABT6CPZ0</accession>
<keyword evidence="4" id="KW-1185">Reference proteome</keyword>
<dbReference type="InterPro" id="IPR017972">
    <property type="entry name" value="Cyt_P450_CS"/>
</dbReference>
<dbReference type="Proteomes" id="UP001222770">
    <property type="component" value="Unassembled WGS sequence"/>
</dbReference>
<organism evidence="3 4">
    <name type="scientific">Novosphingobium cyanobacteriorum</name>
    <dbReference type="NCBI Taxonomy" id="3024215"/>
    <lineage>
        <taxon>Bacteria</taxon>
        <taxon>Pseudomonadati</taxon>
        <taxon>Pseudomonadota</taxon>
        <taxon>Alphaproteobacteria</taxon>
        <taxon>Sphingomonadales</taxon>
        <taxon>Sphingomonadaceae</taxon>
        <taxon>Novosphingobium</taxon>
    </lineage>
</organism>
<dbReference type="SUPFAM" id="SSF48264">
    <property type="entry name" value="Cytochrome P450"/>
    <property type="match status" value="1"/>
</dbReference>
<keyword evidence="2" id="KW-0503">Monooxygenase</keyword>
<dbReference type="InterPro" id="IPR001128">
    <property type="entry name" value="Cyt_P450"/>
</dbReference>
<gene>
    <name evidence="3" type="ORF">POM99_18925</name>
</gene>
<evidence type="ECO:0000256" key="2">
    <source>
        <dbReference type="RuleBase" id="RU000461"/>
    </source>
</evidence>
<comment type="caution">
    <text evidence="3">The sequence shown here is derived from an EMBL/GenBank/DDBJ whole genome shotgun (WGS) entry which is preliminary data.</text>
</comment>
<dbReference type="EMBL" id="JAROCY010000024">
    <property type="protein sequence ID" value="MDF8335283.1"/>
    <property type="molecule type" value="Genomic_DNA"/>
</dbReference>
<keyword evidence="2" id="KW-0560">Oxidoreductase</keyword>
<sequence>MNIHSSLAAVPDHVPADLVRDFDLYNIPGLVNGYTDDIFAAWKAVQDSHPDIFWTPRHGGHWVLTRHDDMAAMLVNPAAFSNLEPFVPSGIIPHTGPSQLDAPEHAPFRKLVSQAFTPASLNQASIRARAAAVEIIERLRPLGRCDFMNDFAGVMPIITFLNLLGMPESEAPYLLNLAKRMVPGQPEMEAGQAEAHAYIADLIQDRQARPGDDFVSMLVSAQVMGRDLTPTERHNVVQLVVTGGLDTVINTTSFAMNHFARHPELQRDLREHPELHEAAVDEINRRFGTSNLARLVREDLEFAGVLLRKGDQILGIFPLSGLDERVNPDPMRFDPRRQKRRHVNFGSGPHTCLGARLARREIRIFLEEWIGTMPDCRIVEGTSPRMATGIINTMSGLHLEWDVA</sequence>
<dbReference type="PROSITE" id="PS00086">
    <property type="entry name" value="CYTOCHROME_P450"/>
    <property type="match status" value="1"/>
</dbReference>
<keyword evidence="2" id="KW-0349">Heme</keyword>
<keyword evidence="2" id="KW-0479">Metal-binding</keyword>
<protein>
    <submittedName>
        <fullName evidence="3">Cytochrome P450</fullName>
    </submittedName>
</protein>
<name>A0ABT6CPZ0_9SPHN</name>